<dbReference type="EMBL" id="KX884717">
    <property type="protein sequence ID" value="APG79197.1"/>
    <property type="molecule type" value="Genomic_RNA"/>
</dbReference>
<organism evidence="2">
    <name type="scientific">Hubei reo-like virus 6</name>
    <dbReference type="NCBI Taxonomy" id="1923181"/>
    <lineage>
        <taxon>Viruses</taxon>
        <taxon>Riboviria</taxon>
    </lineage>
</organism>
<name>A0A1L3KP82_9VIRU</name>
<sequence>MDNRKLLALILANTQSATETNNNNEPTDLTELIKLIDDLTHTFGDILIDLYGTADPNKIKNEVKALMRKQRTINRFKNQIKDLNNKIPFSLKFVGCSLDSINTFNSNITPRGLEFCNSGLKGFRIDISSFLNDLPRNEESEKLIIFEMHLLAHYLEMISICQNNADLINKLTEYAKDTKVQSKFYLERANNVLNSIFDGINALIISNTDKIDTTRNNFQETLADYVNVVFSLIETKLGLAGIEYEFSIRIVKDFNSITPETSIVLDKFLIQIPENTHGYLTIMLENVWEYTDITDTILESLQQMDKFSAPIKLNGFNSRITSQGYFVYLSTGKLIEVSTNPTYSHDLTLGTTTLRNLIINTNGDEKFKNVTGIAPYLIVNESELEKMIPITFYHSYDTPSSYLVTPGMADIDKGIKILESRASNHLSTIELSSNFSFLLRSISILEELHDIDSSNLAQSQYSGYVPFALEGLTSVVKAISDVLDSAVLYQNVHIEYKGPVQYSYVHMKLIDIYGILSQSRDRPHSFETEFKTLNWYFTNVGSHGKEALDVEDIIAAKQMPLIHKPYTHKLFENNEVMIIIEMKTKPANYKISTIQDSRLDPCYALDVGFLEDVSLLKDKVVPVQYGIIDVIASDEVMDIYKLDLNTPAEIIDARVFVLAKTSLARVDPTPFKVSTLKFSFFNMHMPSGTNLELTDWKSAEYINESGEKYFGIMAPFDIKITELPITTSSAPVIVKSVINDMRTISYPFVPKKDSPSAPGWVSNPGNVDYQLSNDHGDVATLSMQIRIAGQVQPKKMYSNRCTIKTGLNFENTDWFDSPFCGYGCTRMPNGLPDEWKEFMKNDYQTPRELLIPRSLAGWKGIATYVPNCLINGMCFKLHEIDIHINVTKSYDGDGPIIAFSNQLEYQAFAIELNSSNIRAIKHDIKNLEARISTLEKAAEIEMWVGLATLGLQILDVTGVASKLISVFSKVFSFSYKKLIRIGYRIILSSYGDAFWKFLVTSRFLKLKTSSLYEDTISGLVNVRLILKMLKKDPNYDVIKSKKKYDDLYKENESWRYLDPSEYVKSNLDFNSSFKAGVKLVDDIPYSRVADPRLLNNLNLMSDDTSAGIMRLYVRGLNCIPADVNKWIERIVNRSLSNASRDRVFKWMENERHLLHAYTVIESIERVNGKLVRRYNITGVGEANVNGIRGSDFNANVTGFHLDFKILGIDEAGRLIDMPLKYSESGMTKEAVWGIHYSMFNKHCPDDINIGLANIYNEFSRRMISDQTVTSVGLSPLAMNMTKIIVQDICDASWGYRLGLNIFKPPKNCQTYSFQLMRFASGGEIPSFVSDTTKAKLFAESIKYIDKNVDWTSKAARNIYVKRKLARRDRHKREIEDVRETNEDAKILIPTSELSVYKVKDGYMMLRTPILSGNNEKITRQYSNSFVSKLQNIDSALGNIRSAMTKGDNLLEQQLYSDVQTQQHEVELWLRDSLDEMMMMDDPIRREKFFNDILTTFYFNYPVRFNENTEIEDLIARMRRCL</sequence>
<feature type="coiled-coil region" evidence="1">
    <location>
        <begin position="1360"/>
        <end position="1387"/>
    </location>
</feature>
<reference evidence="2" key="1">
    <citation type="journal article" date="2016" name="Nature">
        <title>Redefining the invertebrate RNA virosphere.</title>
        <authorList>
            <person name="Shi M."/>
            <person name="Lin X.D."/>
            <person name="Tian J.H."/>
            <person name="Chen L.J."/>
            <person name="Chen X."/>
            <person name="Li C.X."/>
            <person name="Qin X.C."/>
            <person name="Li J."/>
            <person name="Cao J.P."/>
            <person name="Eden J.S."/>
            <person name="Buchmann J."/>
            <person name="Wang W."/>
            <person name="Xu J."/>
            <person name="Holmes E.C."/>
            <person name="Zhang Y.Z."/>
        </authorList>
    </citation>
    <scope>NUCLEOTIDE SEQUENCE</scope>
    <source>
        <strain evidence="2">WGML611819</strain>
    </source>
</reference>
<accession>A0A1L3KP82</accession>
<protein>
    <submittedName>
        <fullName evidence="2">Uncharacterized protein</fullName>
    </submittedName>
</protein>
<evidence type="ECO:0000256" key="1">
    <source>
        <dbReference type="SAM" id="Coils"/>
    </source>
</evidence>
<keyword evidence="1" id="KW-0175">Coiled coil</keyword>
<evidence type="ECO:0000313" key="2">
    <source>
        <dbReference type="EMBL" id="APG79197.1"/>
    </source>
</evidence>
<proteinExistence type="predicted"/>